<feature type="binding site" evidence="6">
    <location>
        <position position="317"/>
    </location>
    <ligand>
        <name>Zn(2+)</name>
        <dbReference type="ChEBI" id="CHEBI:29105"/>
    </ligand>
</feature>
<dbReference type="GO" id="GO:0016020">
    <property type="term" value="C:membrane"/>
    <property type="evidence" value="ECO:0007669"/>
    <property type="project" value="UniProtKB-SubCell"/>
</dbReference>
<keyword evidence="9" id="KW-1185">Reference proteome</keyword>
<dbReference type="PANTHER" id="PTHR20855">
    <property type="entry name" value="ADIPOR/PROGESTIN RECEPTOR-RELATED"/>
    <property type="match status" value="1"/>
</dbReference>
<evidence type="ECO:0000313" key="10">
    <source>
        <dbReference type="RefSeq" id="XP_003745921.2"/>
    </source>
</evidence>
<dbReference type="AlphaFoldDB" id="A0AAJ6QU67"/>
<evidence type="ECO:0000256" key="8">
    <source>
        <dbReference type="SAM" id="Phobius"/>
    </source>
</evidence>
<gene>
    <name evidence="10" type="primary">LOC100907897</name>
</gene>
<feature type="transmembrane region" description="Helical" evidence="8">
    <location>
        <begin position="279"/>
        <end position="298"/>
    </location>
</feature>
<feature type="compositionally biased region" description="Basic residues" evidence="7">
    <location>
        <begin position="1"/>
        <end position="10"/>
    </location>
</feature>
<feature type="compositionally biased region" description="Polar residues" evidence="7">
    <location>
        <begin position="12"/>
        <end position="30"/>
    </location>
</feature>
<evidence type="ECO:0000256" key="7">
    <source>
        <dbReference type="SAM" id="MobiDB-lite"/>
    </source>
</evidence>
<feature type="region of interest" description="Disordered" evidence="7">
    <location>
        <begin position="1"/>
        <end position="39"/>
    </location>
</feature>
<keyword evidence="5 8" id="KW-0472">Membrane</keyword>
<keyword evidence="4 8" id="KW-1133">Transmembrane helix</keyword>
<dbReference type="KEGG" id="goe:100907897"/>
<comment type="similarity">
    <text evidence="2">Belongs to the ADIPOR family.</text>
</comment>
<dbReference type="InterPro" id="IPR004254">
    <property type="entry name" value="AdipoR/HlyIII-related"/>
</dbReference>
<feature type="transmembrane region" description="Helical" evidence="8">
    <location>
        <begin position="116"/>
        <end position="137"/>
    </location>
</feature>
<comment type="subcellular location">
    <subcellularLocation>
        <location evidence="1">Membrane</location>
        <topology evidence="1">Multi-pass membrane protein</topology>
    </subcellularLocation>
</comment>
<evidence type="ECO:0000256" key="3">
    <source>
        <dbReference type="ARBA" id="ARBA00022692"/>
    </source>
</evidence>
<keyword evidence="3 8" id="KW-0812">Transmembrane</keyword>
<feature type="transmembrane region" description="Helical" evidence="8">
    <location>
        <begin position="182"/>
        <end position="205"/>
    </location>
</feature>
<keyword evidence="10" id="KW-0675">Receptor</keyword>
<evidence type="ECO:0000256" key="2">
    <source>
        <dbReference type="ARBA" id="ARBA00007018"/>
    </source>
</evidence>
<evidence type="ECO:0000256" key="1">
    <source>
        <dbReference type="ARBA" id="ARBA00004141"/>
    </source>
</evidence>
<feature type="binding site" evidence="6">
    <location>
        <position position="171"/>
    </location>
    <ligand>
        <name>Zn(2+)</name>
        <dbReference type="ChEBI" id="CHEBI:29105"/>
    </ligand>
</feature>
<evidence type="ECO:0000313" key="9">
    <source>
        <dbReference type="Proteomes" id="UP000694867"/>
    </source>
</evidence>
<name>A0AAJ6QU67_9ACAR</name>
<reference evidence="10" key="1">
    <citation type="submission" date="2025-08" db="UniProtKB">
        <authorList>
            <consortium name="RefSeq"/>
        </authorList>
    </citation>
    <scope>IDENTIFICATION</scope>
</reference>
<accession>A0AAJ6QU67</accession>
<proteinExistence type="inferred from homology"/>
<dbReference type="Proteomes" id="UP000694867">
    <property type="component" value="Unplaced"/>
</dbReference>
<dbReference type="RefSeq" id="XP_003745921.2">
    <property type="nucleotide sequence ID" value="XM_003745873.2"/>
</dbReference>
<feature type="binding site" evidence="6">
    <location>
        <position position="321"/>
    </location>
    <ligand>
        <name>Zn(2+)</name>
        <dbReference type="ChEBI" id="CHEBI:29105"/>
    </ligand>
</feature>
<dbReference type="GeneID" id="100907897"/>
<dbReference type="PANTHER" id="PTHR20855:SF15">
    <property type="entry name" value="PROGESTIN AND ADIPOQ RECEPTOR FAMILY MEMBER 3"/>
    <property type="match status" value="1"/>
</dbReference>
<evidence type="ECO:0000256" key="4">
    <source>
        <dbReference type="ARBA" id="ARBA00022989"/>
    </source>
</evidence>
<keyword evidence="6" id="KW-0479">Metal-binding</keyword>
<dbReference type="GO" id="GO:0038023">
    <property type="term" value="F:signaling receptor activity"/>
    <property type="evidence" value="ECO:0007669"/>
    <property type="project" value="TreeGrafter"/>
</dbReference>
<protein>
    <submittedName>
        <fullName evidence="10">Progestin and adipoQ receptor family member 3</fullName>
    </submittedName>
</protein>
<dbReference type="Pfam" id="PF03006">
    <property type="entry name" value="HlyIII"/>
    <property type="match status" value="1"/>
</dbReference>
<dbReference type="GO" id="GO:0046872">
    <property type="term" value="F:metal ion binding"/>
    <property type="evidence" value="ECO:0007669"/>
    <property type="project" value="UniProtKB-KW"/>
</dbReference>
<feature type="transmembrane region" description="Helical" evidence="8">
    <location>
        <begin position="249"/>
        <end position="267"/>
    </location>
</feature>
<evidence type="ECO:0000256" key="6">
    <source>
        <dbReference type="PIRSR" id="PIRSR604254-1"/>
    </source>
</evidence>
<feature type="transmembrane region" description="Helical" evidence="8">
    <location>
        <begin position="149"/>
        <end position="170"/>
    </location>
</feature>
<feature type="transmembrane region" description="Helical" evidence="8">
    <location>
        <begin position="217"/>
        <end position="237"/>
    </location>
</feature>
<evidence type="ECO:0000256" key="5">
    <source>
        <dbReference type="ARBA" id="ARBA00023136"/>
    </source>
</evidence>
<organism evidence="9 10">
    <name type="scientific">Galendromus occidentalis</name>
    <name type="common">western predatory mite</name>
    <dbReference type="NCBI Taxonomy" id="34638"/>
    <lineage>
        <taxon>Eukaryota</taxon>
        <taxon>Metazoa</taxon>
        <taxon>Ecdysozoa</taxon>
        <taxon>Arthropoda</taxon>
        <taxon>Chelicerata</taxon>
        <taxon>Arachnida</taxon>
        <taxon>Acari</taxon>
        <taxon>Parasitiformes</taxon>
        <taxon>Mesostigmata</taxon>
        <taxon>Gamasina</taxon>
        <taxon>Phytoseioidea</taxon>
        <taxon>Phytoseiidae</taxon>
        <taxon>Typhlodrominae</taxon>
        <taxon>Galendromus</taxon>
    </lineage>
</organism>
<keyword evidence="6" id="KW-0862">Zinc</keyword>
<sequence>MEPASHRKQVARSDSSESQPESDGSTSENDASSRSDVKGSMSSLRCFPISLPGMPFATSATQLSPTRKKDRGSRLKIYEDIPKWLQNNHFIRDGYLVHCSASECIQSIWHWHNETLNIWTHLLGFFFLLGIFLYDVYFRLPLIGANSRDTWACILITGTYCFTLLLSSIYHTFKCMNKKMYYLLLKTDVVGIGMSLSATIMSGTYYGFHDNEFWQTFYLTCEIIILSIIYFVTFHPVMGQPQFEPQRNVVIASYVLFAMVPTAHWVMLNGLESPIIQFLLHRVVMVFVHAGVALVIFARRFPECLYPGTMDCIGASHQIWHLFVILAKLWWHETGFMFLQCHLQKSCDKDAFKSPVFW</sequence>